<sequence length="171" mass="17292">MFPPPSRLPLSLATTLSGSLSRAVGAVFFLGLLAALLYATRPSSTAAALARVRSAPVRTFVVGLVAEVALGGALEATTDPAAPPGLWIVFLLALVALAFPGAVVGYGAIARVALDRLGLTTSLPIALLAGVLLAALLASIPVYRGALSGLLSMFGVGAMLLPYVERARTAL</sequence>
<feature type="domain" description="DUF8173" evidence="2">
    <location>
        <begin position="17"/>
        <end position="160"/>
    </location>
</feature>
<feature type="transmembrane region" description="Helical" evidence="1">
    <location>
        <begin position="146"/>
        <end position="164"/>
    </location>
</feature>
<organism evidence="3 4">
    <name type="scientific">Halarchaeum acidiphilum MH1-52-1</name>
    <dbReference type="NCBI Taxonomy" id="1261545"/>
    <lineage>
        <taxon>Archaea</taxon>
        <taxon>Methanobacteriati</taxon>
        <taxon>Methanobacteriota</taxon>
        <taxon>Stenosarchaea group</taxon>
        <taxon>Halobacteria</taxon>
        <taxon>Halobacteriales</taxon>
        <taxon>Halobacteriaceae</taxon>
    </lineage>
</organism>
<keyword evidence="1" id="KW-0472">Membrane</keyword>
<feature type="transmembrane region" description="Helical" evidence="1">
    <location>
        <begin position="55"/>
        <end position="74"/>
    </location>
</feature>
<keyword evidence="4" id="KW-1185">Reference proteome</keyword>
<accession>U3AFK6</accession>
<keyword evidence="1" id="KW-0812">Transmembrane</keyword>
<evidence type="ECO:0000256" key="1">
    <source>
        <dbReference type="SAM" id="Phobius"/>
    </source>
</evidence>
<comment type="caution">
    <text evidence="3">The sequence shown here is derived from an EMBL/GenBank/DDBJ whole genome shotgun (WGS) entry which is preliminary data.</text>
</comment>
<dbReference type="EMBL" id="BATA01000077">
    <property type="protein sequence ID" value="GAD53568.1"/>
    <property type="molecule type" value="Genomic_DNA"/>
</dbReference>
<feature type="transmembrane region" description="Helical" evidence="1">
    <location>
        <begin position="20"/>
        <end position="39"/>
    </location>
</feature>
<evidence type="ECO:0000313" key="3">
    <source>
        <dbReference type="EMBL" id="GAD53568.1"/>
    </source>
</evidence>
<keyword evidence="1" id="KW-1133">Transmembrane helix</keyword>
<dbReference type="Proteomes" id="UP000016986">
    <property type="component" value="Unassembled WGS sequence"/>
</dbReference>
<evidence type="ECO:0000313" key="4">
    <source>
        <dbReference type="Proteomes" id="UP000016986"/>
    </source>
</evidence>
<protein>
    <recommendedName>
        <fullName evidence="2">DUF8173 domain-containing protein</fullName>
    </recommendedName>
</protein>
<name>U3AFK6_9EURY</name>
<proteinExistence type="predicted"/>
<dbReference type="Pfam" id="PF26514">
    <property type="entry name" value="DUF8173"/>
    <property type="match status" value="1"/>
</dbReference>
<reference evidence="3 4" key="1">
    <citation type="submission" date="2013-09" db="EMBL/GenBank/DDBJ databases">
        <title>Whole genome sequencing of Halarchaeum acidiphilum strain MH1-52-1.</title>
        <authorList>
            <person name="Shimane Y."/>
            <person name="Minegishi H."/>
            <person name="Nishi S."/>
            <person name="Echigo A."/>
            <person name="Shuto A."/>
            <person name="Konishi M."/>
            <person name="Ito T."/>
            <person name="Ohkuma M."/>
            <person name="Ohta Y."/>
            <person name="Nagano Y."/>
            <person name="Tsubouchi T."/>
            <person name="Mori K."/>
            <person name="Usui K."/>
            <person name="Kamekura M."/>
            <person name="Usami R."/>
            <person name="Takaki Y."/>
            <person name="Hatada Y."/>
        </authorList>
    </citation>
    <scope>NUCLEOTIDE SEQUENCE [LARGE SCALE GENOMIC DNA]</scope>
    <source>
        <strain evidence="3 4">JCM 16109</strain>
    </source>
</reference>
<gene>
    <name evidence="3" type="ORF">MBEHAL_2328</name>
</gene>
<feature type="transmembrane region" description="Helical" evidence="1">
    <location>
        <begin position="86"/>
        <end position="109"/>
    </location>
</feature>
<dbReference type="AlphaFoldDB" id="U3AFK6"/>
<dbReference type="RefSeq" id="WP_020222369.1">
    <property type="nucleotide sequence ID" value="NZ_BANO01000215.1"/>
</dbReference>
<dbReference type="InterPro" id="IPR058486">
    <property type="entry name" value="DUF8173"/>
</dbReference>
<evidence type="ECO:0000259" key="2">
    <source>
        <dbReference type="Pfam" id="PF26514"/>
    </source>
</evidence>
<feature type="transmembrane region" description="Helical" evidence="1">
    <location>
        <begin position="121"/>
        <end position="140"/>
    </location>
</feature>